<dbReference type="Gene3D" id="1.10.540.10">
    <property type="entry name" value="Acyl-CoA dehydrogenase/oxidase, N-terminal domain"/>
    <property type="match status" value="1"/>
</dbReference>
<sequence>MTSIFEVSPRCKELQKKLIDFVENDCLPAEEVYESQVGVGAQRWTTIPPIMEELKAKAKSLGLWNLFLPKSYPEGPGLTNLEYATLCEITGRCPRVAPEALNCSAPDTGNMEVFAKYGTPEQKQKYLVPLMNGEIRSAFAMTEFAVSSSDATNIETNIERVGDHYIINGRKWWISGAGDPRCKVYLVMGKSDPNNENMHRQQSLVIVPSDTPGIEVVRPMTVYGYDDAPEGHCEVNFTNVKVPVSNIVLGEGRGFEIIQGRLGPGRIHHCMRAIGMAERTLDTMIARVTDPSRRTFGKVLALHGTVAADVAKIRIEINAARLMVLAAADKIDKSNAKGAMRDIAMAKVMVPQMLQRAVDLAIQAHGAAGLSQDFILARFAAGARTLRIADGPDEVHIMQLARFELKRGDEIRKKNKAIKARHAQIVDNGSKL</sequence>
<keyword evidence="4 7" id="KW-0285">Flavoprotein</keyword>
<protein>
    <recommendedName>
        <fullName evidence="13">Acyl-CoA dehydrogenase NM domain-like protein</fullName>
    </recommendedName>
</protein>
<keyword evidence="5 7" id="KW-0274">FAD</keyword>
<dbReference type="Pfam" id="PF02770">
    <property type="entry name" value="Acyl-CoA_dh_M"/>
    <property type="match status" value="1"/>
</dbReference>
<evidence type="ECO:0008006" key="13">
    <source>
        <dbReference type="Google" id="ProtNLM"/>
    </source>
</evidence>
<evidence type="ECO:0000256" key="7">
    <source>
        <dbReference type="RuleBase" id="RU362125"/>
    </source>
</evidence>
<dbReference type="InterPro" id="IPR009100">
    <property type="entry name" value="AcylCoA_DH/oxidase_NM_dom_sf"/>
</dbReference>
<evidence type="ECO:0000256" key="5">
    <source>
        <dbReference type="ARBA" id="ARBA00022827"/>
    </source>
</evidence>
<feature type="domain" description="Acyl-CoA dehydrogenase/oxidase N-terminal" evidence="10">
    <location>
        <begin position="12"/>
        <end position="134"/>
    </location>
</feature>
<dbReference type="AlphaFoldDB" id="A0A9P6MZR0"/>
<proteinExistence type="inferred from homology"/>
<dbReference type="OrthoDB" id="434771at2759"/>
<reference evidence="11" key="1">
    <citation type="journal article" date="2020" name="Fungal Divers.">
        <title>Resolving the Mortierellaceae phylogeny through synthesis of multi-gene phylogenetics and phylogenomics.</title>
        <authorList>
            <person name="Vandepol N."/>
            <person name="Liber J."/>
            <person name="Desiro A."/>
            <person name="Na H."/>
            <person name="Kennedy M."/>
            <person name="Barry K."/>
            <person name="Grigoriev I.V."/>
            <person name="Miller A.N."/>
            <person name="O'Donnell K."/>
            <person name="Stajich J.E."/>
            <person name="Bonito G."/>
        </authorList>
    </citation>
    <scope>NUCLEOTIDE SEQUENCE</scope>
    <source>
        <strain evidence="11">NRRL 2769</strain>
    </source>
</reference>
<dbReference type="FunFam" id="2.40.110.10:FF:000002">
    <property type="entry name" value="Acyl-CoA dehydrogenase fadE12"/>
    <property type="match status" value="1"/>
</dbReference>
<dbReference type="GO" id="GO:0050660">
    <property type="term" value="F:flavin adenine dinucleotide binding"/>
    <property type="evidence" value="ECO:0007669"/>
    <property type="project" value="InterPro"/>
</dbReference>
<evidence type="ECO:0000313" key="11">
    <source>
        <dbReference type="EMBL" id="KAG0018866.1"/>
    </source>
</evidence>
<keyword evidence="6 7" id="KW-0560">Oxidoreductase</keyword>
<evidence type="ECO:0000259" key="8">
    <source>
        <dbReference type="Pfam" id="PF00441"/>
    </source>
</evidence>
<dbReference type="Pfam" id="PF00441">
    <property type="entry name" value="Acyl-CoA_dh_1"/>
    <property type="match status" value="1"/>
</dbReference>
<feature type="domain" description="Acyl-CoA oxidase/dehydrogenase middle" evidence="9">
    <location>
        <begin position="138"/>
        <end position="240"/>
    </location>
</feature>
<dbReference type="PANTHER" id="PTHR48083:SF13">
    <property type="entry name" value="ACYL-COA DEHYDROGENASE FAMILY MEMBER 11"/>
    <property type="match status" value="1"/>
</dbReference>
<comment type="subunit">
    <text evidence="3">Homodimer.</text>
</comment>
<feature type="domain" description="Acyl-CoA dehydrogenase/oxidase C-terminal" evidence="8">
    <location>
        <begin position="252"/>
        <end position="403"/>
    </location>
</feature>
<accession>A0A9P6MZR0</accession>
<gene>
    <name evidence="11" type="ORF">BGZ80_006624</name>
</gene>
<dbReference type="InterPro" id="IPR046373">
    <property type="entry name" value="Acyl-CoA_Oxase/DH_mid-dom_sf"/>
</dbReference>
<dbReference type="InterPro" id="IPR006091">
    <property type="entry name" value="Acyl-CoA_Oxase/DH_mid-dom"/>
</dbReference>
<dbReference type="InterPro" id="IPR050741">
    <property type="entry name" value="Acyl-CoA_dehydrogenase"/>
</dbReference>
<evidence type="ECO:0000259" key="9">
    <source>
        <dbReference type="Pfam" id="PF02770"/>
    </source>
</evidence>
<evidence type="ECO:0000256" key="1">
    <source>
        <dbReference type="ARBA" id="ARBA00001974"/>
    </source>
</evidence>
<dbReference type="SUPFAM" id="SSF56645">
    <property type="entry name" value="Acyl-CoA dehydrogenase NM domain-like"/>
    <property type="match status" value="1"/>
</dbReference>
<dbReference type="InterPro" id="IPR036250">
    <property type="entry name" value="AcylCo_DH-like_C"/>
</dbReference>
<organism evidence="11 12">
    <name type="scientific">Entomortierella chlamydospora</name>
    <dbReference type="NCBI Taxonomy" id="101097"/>
    <lineage>
        <taxon>Eukaryota</taxon>
        <taxon>Fungi</taxon>
        <taxon>Fungi incertae sedis</taxon>
        <taxon>Mucoromycota</taxon>
        <taxon>Mortierellomycotina</taxon>
        <taxon>Mortierellomycetes</taxon>
        <taxon>Mortierellales</taxon>
        <taxon>Mortierellaceae</taxon>
        <taxon>Entomortierella</taxon>
    </lineage>
</organism>
<dbReference type="InterPro" id="IPR009075">
    <property type="entry name" value="AcylCo_DH/oxidase_C"/>
</dbReference>
<dbReference type="Pfam" id="PF02771">
    <property type="entry name" value="Acyl-CoA_dh_N"/>
    <property type="match status" value="1"/>
</dbReference>
<evidence type="ECO:0000313" key="12">
    <source>
        <dbReference type="Proteomes" id="UP000703661"/>
    </source>
</evidence>
<dbReference type="Gene3D" id="2.40.110.10">
    <property type="entry name" value="Butyryl-CoA Dehydrogenase, subunit A, domain 2"/>
    <property type="match status" value="1"/>
</dbReference>
<dbReference type="PANTHER" id="PTHR48083">
    <property type="entry name" value="MEDIUM-CHAIN SPECIFIC ACYL-COA DEHYDROGENASE, MITOCHONDRIAL-RELATED"/>
    <property type="match status" value="1"/>
</dbReference>
<comment type="caution">
    <text evidence="11">The sequence shown here is derived from an EMBL/GenBank/DDBJ whole genome shotgun (WGS) entry which is preliminary data.</text>
</comment>
<evidence type="ECO:0000259" key="10">
    <source>
        <dbReference type="Pfam" id="PF02771"/>
    </source>
</evidence>
<keyword evidence="12" id="KW-1185">Reference proteome</keyword>
<evidence type="ECO:0000256" key="4">
    <source>
        <dbReference type="ARBA" id="ARBA00022630"/>
    </source>
</evidence>
<evidence type="ECO:0000256" key="3">
    <source>
        <dbReference type="ARBA" id="ARBA00011738"/>
    </source>
</evidence>
<dbReference type="GO" id="GO:0033539">
    <property type="term" value="P:fatty acid beta-oxidation using acyl-CoA dehydrogenase"/>
    <property type="evidence" value="ECO:0007669"/>
    <property type="project" value="TreeGrafter"/>
</dbReference>
<evidence type="ECO:0000256" key="2">
    <source>
        <dbReference type="ARBA" id="ARBA00009347"/>
    </source>
</evidence>
<comment type="cofactor">
    <cofactor evidence="1 7">
        <name>FAD</name>
        <dbReference type="ChEBI" id="CHEBI:57692"/>
    </cofactor>
</comment>
<dbReference type="Proteomes" id="UP000703661">
    <property type="component" value="Unassembled WGS sequence"/>
</dbReference>
<evidence type="ECO:0000256" key="6">
    <source>
        <dbReference type="ARBA" id="ARBA00023002"/>
    </source>
</evidence>
<comment type="similarity">
    <text evidence="2 7">Belongs to the acyl-CoA dehydrogenase family.</text>
</comment>
<dbReference type="Gene3D" id="1.20.140.10">
    <property type="entry name" value="Butyryl-CoA Dehydrogenase, subunit A, domain 3"/>
    <property type="match status" value="1"/>
</dbReference>
<dbReference type="EMBL" id="JAAAID010000328">
    <property type="protein sequence ID" value="KAG0018866.1"/>
    <property type="molecule type" value="Genomic_DNA"/>
</dbReference>
<dbReference type="GO" id="GO:0005737">
    <property type="term" value="C:cytoplasm"/>
    <property type="evidence" value="ECO:0007669"/>
    <property type="project" value="TreeGrafter"/>
</dbReference>
<dbReference type="GO" id="GO:0003995">
    <property type="term" value="F:acyl-CoA dehydrogenase activity"/>
    <property type="evidence" value="ECO:0007669"/>
    <property type="project" value="TreeGrafter"/>
</dbReference>
<dbReference type="InterPro" id="IPR013786">
    <property type="entry name" value="AcylCoA_DH/ox_N"/>
</dbReference>
<name>A0A9P6MZR0_9FUNG</name>
<dbReference type="SUPFAM" id="SSF47203">
    <property type="entry name" value="Acyl-CoA dehydrogenase C-terminal domain-like"/>
    <property type="match status" value="1"/>
</dbReference>
<dbReference type="InterPro" id="IPR037069">
    <property type="entry name" value="AcylCoA_DH/ox_N_sf"/>
</dbReference>